<protein>
    <submittedName>
        <fullName evidence="2">Peptidase Do</fullName>
    </submittedName>
</protein>
<dbReference type="EMBL" id="CYZR01000001">
    <property type="protein sequence ID" value="CUN40856.1"/>
    <property type="molecule type" value="Genomic_DNA"/>
</dbReference>
<keyword evidence="1" id="KW-0472">Membrane</keyword>
<dbReference type="Pfam" id="PF13365">
    <property type="entry name" value="Trypsin_2"/>
    <property type="match status" value="1"/>
</dbReference>
<accession>A0ABM9UIX6</accession>
<name>A0ABM9UIX6_SARVE</name>
<dbReference type="Proteomes" id="UP000095488">
    <property type="component" value="Unassembled WGS sequence"/>
</dbReference>
<sequence length="316" mass="35238">MENKVGKKANLTIIFLAMLIFSVTIYCAKTINEENIIILLSLICVATWVCIGLNFRKGNIKSREVLGRDIKENYIVGNTLKNEDNVLQSIFQEDECRVTMLKKAMEATVMLLDRENSILGTAVFINNEGNLLANGYKLNKDGNLVQFECGDRLYCKFYNSDKTIEGIVEKVFKDKEGNLFSMISISLNDYTKYLSLGDSNDLGIGNKVYAVCPFEENRNINVVEGIVAQINQEYKIGSDNIFKSNNCILYNGIATKASLGGPLLNVRGEIVGLLLGKCEDYERLSFAISINNIKDIINNETSDSVIDEVALDKSIV</sequence>
<reference evidence="2 3" key="1">
    <citation type="submission" date="2015-09" db="EMBL/GenBank/DDBJ databases">
        <authorList>
            <consortium name="Pathogen Informatics"/>
        </authorList>
    </citation>
    <scope>NUCLEOTIDE SEQUENCE [LARGE SCALE GENOMIC DNA]</scope>
    <source>
        <strain evidence="2 3">2789STDY5834858</strain>
    </source>
</reference>
<evidence type="ECO:0000313" key="2">
    <source>
        <dbReference type="EMBL" id="CUN40856.1"/>
    </source>
</evidence>
<feature type="transmembrane region" description="Helical" evidence="1">
    <location>
        <begin position="12"/>
        <end position="31"/>
    </location>
</feature>
<evidence type="ECO:0000313" key="3">
    <source>
        <dbReference type="Proteomes" id="UP000095488"/>
    </source>
</evidence>
<dbReference type="RefSeq" id="WP_055256950.1">
    <property type="nucleotide sequence ID" value="NZ_CABIXL010000001.1"/>
</dbReference>
<keyword evidence="1" id="KW-1133">Transmembrane helix</keyword>
<comment type="caution">
    <text evidence="2">The sequence shown here is derived from an EMBL/GenBank/DDBJ whole genome shotgun (WGS) entry which is preliminary data.</text>
</comment>
<organism evidence="2 3">
    <name type="scientific">Sarcina ventriculi</name>
    <name type="common">Clostridium ventriculi</name>
    <dbReference type="NCBI Taxonomy" id="1267"/>
    <lineage>
        <taxon>Bacteria</taxon>
        <taxon>Bacillati</taxon>
        <taxon>Bacillota</taxon>
        <taxon>Clostridia</taxon>
        <taxon>Eubacteriales</taxon>
        <taxon>Clostridiaceae</taxon>
        <taxon>Sarcina</taxon>
    </lineage>
</organism>
<keyword evidence="3" id="KW-1185">Reference proteome</keyword>
<dbReference type="Gene3D" id="2.40.10.120">
    <property type="match status" value="1"/>
</dbReference>
<keyword evidence="1" id="KW-0812">Transmembrane</keyword>
<evidence type="ECO:0000256" key="1">
    <source>
        <dbReference type="SAM" id="Phobius"/>
    </source>
</evidence>
<dbReference type="SUPFAM" id="SSF50494">
    <property type="entry name" value="Trypsin-like serine proteases"/>
    <property type="match status" value="1"/>
</dbReference>
<gene>
    <name evidence="2" type="ORF">ERS852473_00031</name>
</gene>
<feature type="transmembrane region" description="Helical" evidence="1">
    <location>
        <begin position="37"/>
        <end position="55"/>
    </location>
</feature>
<dbReference type="InterPro" id="IPR009003">
    <property type="entry name" value="Peptidase_S1_PA"/>
</dbReference>
<proteinExistence type="predicted"/>